<dbReference type="PROSITE" id="PS51197">
    <property type="entry name" value="HTH_RRF2_2"/>
    <property type="match status" value="1"/>
</dbReference>
<dbReference type="GO" id="GO:0003700">
    <property type="term" value="F:DNA-binding transcription factor activity"/>
    <property type="evidence" value="ECO:0007669"/>
    <property type="project" value="TreeGrafter"/>
</dbReference>
<dbReference type="AlphaFoldDB" id="A0A953HKA7"/>
<evidence type="ECO:0000313" key="2">
    <source>
        <dbReference type="Proteomes" id="UP000753961"/>
    </source>
</evidence>
<dbReference type="Gene3D" id="1.10.10.10">
    <property type="entry name" value="Winged helix-like DNA-binding domain superfamily/Winged helix DNA-binding domain"/>
    <property type="match status" value="1"/>
</dbReference>
<comment type="caution">
    <text evidence="1">The sequence shown here is derived from an EMBL/GenBank/DDBJ whole genome shotgun (WGS) entry which is preliminary data.</text>
</comment>
<dbReference type="InterPro" id="IPR036390">
    <property type="entry name" value="WH_DNA-bd_sf"/>
</dbReference>
<accession>A0A953HKA7</accession>
<dbReference type="RefSeq" id="WP_222578981.1">
    <property type="nucleotide sequence ID" value="NZ_JAHVHU010000005.1"/>
</dbReference>
<gene>
    <name evidence="1" type="ORF">KUV50_04880</name>
</gene>
<dbReference type="EMBL" id="JAHVHU010000005">
    <property type="protein sequence ID" value="MBY5957459.1"/>
    <property type="molecule type" value="Genomic_DNA"/>
</dbReference>
<proteinExistence type="predicted"/>
<dbReference type="InterPro" id="IPR000944">
    <property type="entry name" value="Tscrpt_reg_Rrf2"/>
</dbReference>
<dbReference type="PANTHER" id="PTHR33221:SF15">
    <property type="entry name" value="HTH-TYPE TRANSCRIPTIONAL REGULATOR YWGB-RELATED"/>
    <property type="match status" value="1"/>
</dbReference>
<reference evidence="1" key="1">
    <citation type="submission" date="2021-06" db="EMBL/GenBank/DDBJ databases">
        <title>44 bacteria genomes isolated from Dapeng, Shenzhen.</title>
        <authorList>
            <person name="Zheng W."/>
            <person name="Yu S."/>
            <person name="Huang Y."/>
        </authorList>
    </citation>
    <scope>NUCLEOTIDE SEQUENCE</scope>
    <source>
        <strain evidence="1">DP5N28-2</strain>
    </source>
</reference>
<dbReference type="InterPro" id="IPR036388">
    <property type="entry name" value="WH-like_DNA-bd_sf"/>
</dbReference>
<organism evidence="1 2">
    <name type="scientific">Membranihabitans marinus</name>
    <dbReference type="NCBI Taxonomy" id="1227546"/>
    <lineage>
        <taxon>Bacteria</taxon>
        <taxon>Pseudomonadati</taxon>
        <taxon>Bacteroidota</taxon>
        <taxon>Saprospiria</taxon>
        <taxon>Saprospirales</taxon>
        <taxon>Saprospiraceae</taxon>
        <taxon>Membranihabitans</taxon>
    </lineage>
</organism>
<name>A0A953HKA7_9BACT</name>
<dbReference type="Proteomes" id="UP000753961">
    <property type="component" value="Unassembled WGS sequence"/>
</dbReference>
<sequence length="145" mass="16068">MKILSRACNYGIRALIYMVANNGGQENTSIGEISEELDISFHFLTKTFQELNRANLLKSSRGPNGGVALTRPAADISMMEIILVIEGDDFFDTCLLGLPDCGNGAPCPIHEVWKDKKDKMRLEFETTSLADLGVRVSEDKMRITI</sequence>
<dbReference type="NCBIfam" id="TIGR00738">
    <property type="entry name" value="rrf2_super"/>
    <property type="match status" value="1"/>
</dbReference>
<dbReference type="GO" id="GO:0005829">
    <property type="term" value="C:cytosol"/>
    <property type="evidence" value="ECO:0007669"/>
    <property type="project" value="TreeGrafter"/>
</dbReference>
<evidence type="ECO:0000313" key="1">
    <source>
        <dbReference type="EMBL" id="MBY5957459.1"/>
    </source>
</evidence>
<dbReference type="Pfam" id="PF02082">
    <property type="entry name" value="Rrf2"/>
    <property type="match status" value="1"/>
</dbReference>
<dbReference type="PANTHER" id="PTHR33221">
    <property type="entry name" value="WINGED HELIX-TURN-HELIX TRANSCRIPTIONAL REGULATOR, RRF2 FAMILY"/>
    <property type="match status" value="1"/>
</dbReference>
<keyword evidence="2" id="KW-1185">Reference proteome</keyword>
<protein>
    <submittedName>
        <fullName evidence="1">Rrf2 family transcriptional regulator</fullName>
    </submittedName>
</protein>
<dbReference type="SUPFAM" id="SSF46785">
    <property type="entry name" value="Winged helix' DNA-binding domain"/>
    <property type="match status" value="1"/>
</dbReference>